<evidence type="ECO:0000256" key="7">
    <source>
        <dbReference type="ARBA" id="ARBA00047899"/>
    </source>
</evidence>
<dbReference type="GO" id="GO:0005524">
    <property type="term" value="F:ATP binding"/>
    <property type="evidence" value="ECO:0007669"/>
    <property type="project" value="UniProtKB-KW"/>
</dbReference>
<keyword evidence="4" id="KW-0547">Nucleotide-binding</keyword>
<keyword evidence="2" id="KW-0723">Serine/threonine-protein kinase</keyword>
<sequence>PLLSSDVPVEEEGALDYNPRHFYLIHLGEVFQDSYEVITKLGYGGNSTVWLTRDLLRYHFPEDHYITLKKVCHSDPSHRPAAKCELTLSMHIRTVNPWHPALRYVHTAKDVFDVAGAQRSCTSRCASCYGSSSATVSRSRCRCACCCVHQIICIWSVRSIN</sequence>
<evidence type="ECO:0000313" key="9">
    <source>
        <dbReference type="EMBL" id="KZT18325.1"/>
    </source>
</evidence>
<evidence type="ECO:0000256" key="1">
    <source>
        <dbReference type="ARBA" id="ARBA00012513"/>
    </source>
</evidence>
<dbReference type="GO" id="GO:0005634">
    <property type="term" value="C:nucleus"/>
    <property type="evidence" value="ECO:0007669"/>
    <property type="project" value="TreeGrafter"/>
</dbReference>
<dbReference type="GO" id="GO:0000245">
    <property type="term" value="P:spliceosomal complex assembly"/>
    <property type="evidence" value="ECO:0007669"/>
    <property type="project" value="TreeGrafter"/>
</dbReference>
<dbReference type="PANTHER" id="PTHR47634:SF9">
    <property type="entry name" value="PROTEIN KINASE DOMAIN-CONTAINING PROTEIN-RELATED"/>
    <property type="match status" value="1"/>
</dbReference>
<proteinExistence type="predicted"/>
<protein>
    <recommendedName>
        <fullName evidence="1">non-specific serine/threonine protein kinase</fullName>
        <ecNumber evidence="1">2.7.11.1</ecNumber>
    </recommendedName>
</protein>
<evidence type="ECO:0000313" key="10">
    <source>
        <dbReference type="Proteomes" id="UP000076761"/>
    </source>
</evidence>
<dbReference type="AlphaFoldDB" id="A0A165MH29"/>
<comment type="catalytic activity">
    <reaction evidence="8">
        <text>L-seryl-[protein] + ATP = O-phospho-L-seryl-[protein] + ADP + H(+)</text>
        <dbReference type="Rhea" id="RHEA:17989"/>
        <dbReference type="Rhea" id="RHEA-COMP:9863"/>
        <dbReference type="Rhea" id="RHEA-COMP:11604"/>
        <dbReference type="ChEBI" id="CHEBI:15378"/>
        <dbReference type="ChEBI" id="CHEBI:29999"/>
        <dbReference type="ChEBI" id="CHEBI:30616"/>
        <dbReference type="ChEBI" id="CHEBI:83421"/>
        <dbReference type="ChEBI" id="CHEBI:456216"/>
        <dbReference type="EC" id="2.7.11.1"/>
    </reaction>
</comment>
<comment type="catalytic activity">
    <reaction evidence="7">
        <text>L-threonyl-[protein] + ATP = O-phospho-L-threonyl-[protein] + ADP + H(+)</text>
        <dbReference type="Rhea" id="RHEA:46608"/>
        <dbReference type="Rhea" id="RHEA-COMP:11060"/>
        <dbReference type="Rhea" id="RHEA-COMP:11605"/>
        <dbReference type="ChEBI" id="CHEBI:15378"/>
        <dbReference type="ChEBI" id="CHEBI:30013"/>
        <dbReference type="ChEBI" id="CHEBI:30616"/>
        <dbReference type="ChEBI" id="CHEBI:61977"/>
        <dbReference type="ChEBI" id="CHEBI:456216"/>
        <dbReference type="EC" id="2.7.11.1"/>
    </reaction>
</comment>
<accession>A0A165MH29</accession>
<feature type="non-terminal residue" evidence="9">
    <location>
        <position position="1"/>
    </location>
</feature>
<evidence type="ECO:0000256" key="5">
    <source>
        <dbReference type="ARBA" id="ARBA00022777"/>
    </source>
</evidence>
<dbReference type="GO" id="GO:0005737">
    <property type="term" value="C:cytoplasm"/>
    <property type="evidence" value="ECO:0007669"/>
    <property type="project" value="TreeGrafter"/>
</dbReference>
<name>A0A165MH29_9AGAM</name>
<keyword evidence="3" id="KW-0808">Transferase</keyword>
<evidence type="ECO:0000256" key="4">
    <source>
        <dbReference type="ARBA" id="ARBA00022741"/>
    </source>
</evidence>
<evidence type="ECO:0000256" key="6">
    <source>
        <dbReference type="ARBA" id="ARBA00022840"/>
    </source>
</evidence>
<dbReference type="PANTHER" id="PTHR47634">
    <property type="entry name" value="PROTEIN KINASE DOMAIN-CONTAINING PROTEIN-RELATED"/>
    <property type="match status" value="1"/>
</dbReference>
<dbReference type="GO" id="GO:0050684">
    <property type="term" value="P:regulation of mRNA processing"/>
    <property type="evidence" value="ECO:0007669"/>
    <property type="project" value="TreeGrafter"/>
</dbReference>
<dbReference type="InterPro" id="IPR051334">
    <property type="entry name" value="SRPK"/>
</dbReference>
<keyword evidence="5" id="KW-0418">Kinase</keyword>
<dbReference type="SUPFAM" id="SSF56112">
    <property type="entry name" value="Protein kinase-like (PK-like)"/>
    <property type="match status" value="1"/>
</dbReference>
<dbReference type="STRING" id="1314782.A0A165MH29"/>
<dbReference type="InterPro" id="IPR011009">
    <property type="entry name" value="Kinase-like_dom_sf"/>
</dbReference>
<dbReference type="EC" id="2.7.11.1" evidence="1"/>
<dbReference type="Gene3D" id="1.10.510.10">
    <property type="entry name" value="Transferase(Phosphotransferase) domain 1"/>
    <property type="match status" value="1"/>
</dbReference>
<reference evidence="9 10" key="1">
    <citation type="journal article" date="2016" name="Mol. Biol. Evol.">
        <title>Comparative Genomics of Early-Diverging Mushroom-Forming Fungi Provides Insights into the Origins of Lignocellulose Decay Capabilities.</title>
        <authorList>
            <person name="Nagy L.G."/>
            <person name="Riley R."/>
            <person name="Tritt A."/>
            <person name="Adam C."/>
            <person name="Daum C."/>
            <person name="Floudas D."/>
            <person name="Sun H."/>
            <person name="Yadav J.S."/>
            <person name="Pangilinan J."/>
            <person name="Larsson K.H."/>
            <person name="Matsuura K."/>
            <person name="Barry K."/>
            <person name="Labutti K."/>
            <person name="Kuo R."/>
            <person name="Ohm R.A."/>
            <person name="Bhattacharya S.S."/>
            <person name="Shirouzu T."/>
            <person name="Yoshinaga Y."/>
            <person name="Martin F.M."/>
            <person name="Grigoriev I.V."/>
            <person name="Hibbett D.S."/>
        </authorList>
    </citation>
    <scope>NUCLEOTIDE SEQUENCE [LARGE SCALE GENOMIC DNA]</scope>
    <source>
        <strain evidence="9 10">HHB14362 ss-1</strain>
    </source>
</reference>
<keyword evidence="10" id="KW-1185">Reference proteome</keyword>
<dbReference type="Gene3D" id="3.30.200.20">
    <property type="entry name" value="Phosphorylase Kinase, domain 1"/>
    <property type="match status" value="1"/>
</dbReference>
<dbReference type="EMBL" id="KV425689">
    <property type="protein sequence ID" value="KZT18325.1"/>
    <property type="molecule type" value="Genomic_DNA"/>
</dbReference>
<keyword evidence="6" id="KW-0067">ATP-binding</keyword>
<gene>
    <name evidence="9" type="ORF">NEOLEDRAFT_1193572</name>
</gene>
<evidence type="ECO:0000256" key="3">
    <source>
        <dbReference type="ARBA" id="ARBA00022679"/>
    </source>
</evidence>
<evidence type="ECO:0000256" key="2">
    <source>
        <dbReference type="ARBA" id="ARBA00022527"/>
    </source>
</evidence>
<dbReference type="Proteomes" id="UP000076761">
    <property type="component" value="Unassembled WGS sequence"/>
</dbReference>
<dbReference type="GO" id="GO:0004674">
    <property type="term" value="F:protein serine/threonine kinase activity"/>
    <property type="evidence" value="ECO:0007669"/>
    <property type="project" value="UniProtKB-KW"/>
</dbReference>
<evidence type="ECO:0000256" key="8">
    <source>
        <dbReference type="ARBA" id="ARBA00048679"/>
    </source>
</evidence>
<dbReference type="InParanoid" id="A0A165MH29"/>
<dbReference type="OrthoDB" id="5979581at2759"/>
<organism evidence="9 10">
    <name type="scientific">Neolentinus lepideus HHB14362 ss-1</name>
    <dbReference type="NCBI Taxonomy" id="1314782"/>
    <lineage>
        <taxon>Eukaryota</taxon>
        <taxon>Fungi</taxon>
        <taxon>Dikarya</taxon>
        <taxon>Basidiomycota</taxon>
        <taxon>Agaricomycotina</taxon>
        <taxon>Agaricomycetes</taxon>
        <taxon>Gloeophyllales</taxon>
        <taxon>Gloeophyllaceae</taxon>
        <taxon>Neolentinus</taxon>
    </lineage>
</organism>